<dbReference type="Proteomes" id="UP000017818">
    <property type="component" value="Unassembled WGS sequence"/>
</dbReference>
<dbReference type="HOGENOM" id="CLU_164011_2_0_9"/>
<dbReference type="OrthoDB" id="9801026at2"/>
<reference evidence="1 2" key="1">
    <citation type="submission" date="2012-05" db="EMBL/GenBank/DDBJ databases">
        <title>The Genome Sequence of Eubacteriaceae bacterium CM2.</title>
        <authorList>
            <consortium name="The Broad Institute Genome Sequencing Platform"/>
            <person name="Earl A."/>
            <person name="Ward D."/>
            <person name="Feldgarden M."/>
            <person name="Gevers D."/>
            <person name="Sizova M."/>
            <person name="Hazen A."/>
            <person name="Epstein S."/>
            <person name="Walker B."/>
            <person name="Young S.K."/>
            <person name="Zeng Q."/>
            <person name="Gargeya S."/>
            <person name="Fitzgerald M."/>
            <person name="Haas B."/>
            <person name="Abouelleil A."/>
            <person name="Alvarado L."/>
            <person name="Arachchi H.M."/>
            <person name="Berlin A."/>
            <person name="Chapman S.B."/>
            <person name="Goldberg J."/>
            <person name="Griggs A."/>
            <person name="Gujja S."/>
            <person name="Hansen M."/>
            <person name="Howarth C."/>
            <person name="Imamovic A."/>
            <person name="Larimer J."/>
            <person name="McCowen C."/>
            <person name="Montmayeur A."/>
            <person name="Murphy C."/>
            <person name="Neiman D."/>
            <person name="Pearson M."/>
            <person name="Priest M."/>
            <person name="Roberts A."/>
            <person name="Saif S."/>
            <person name="Shea T."/>
            <person name="Sisk P."/>
            <person name="Sykes S."/>
            <person name="Wortman J."/>
            <person name="Nusbaum C."/>
            <person name="Birren B."/>
        </authorList>
    </citation>
    <scope>NUCLEOTIDE SEQUENCE [LARGE SCALE GENOMIC DNA]</scope>
    <source>
        <strain evidence="1 2">CM2</strain>
    </source>
</reference>
<dbReference type="SUPFAM" id="SSF143011">
    <property type="entry name" value="RelE-like"/>
    <property type="match status" value="1"/>
</dbReference>
<evidence type="ECO:0008006" key="3">
    <source>
        <dbReference type="Google" id="ProtNLM"/>
    </source>
</evidence>
<dbReference type="AlphaFoldDB" id="V9HRT3"/>
<sequence length="117" mass="13358">MDIIYKDAKTEKLCTNLKEATKKLNKDIAIKLMATINFIQSSSNLKDIISYPPYHFHNLSGKREGEFAIDIGGRKSGYRLILEPLDKNGERFKPCDIDKVTNSVKIILIVEVSNHYE</sequence>
<organism evidence="1 2">
    <name type="scientific">Peptoanaerobacter stomatis</name>
    <dbReference type="NCBI Taxonomy" id="796937"/>
    <lineage>
        <taxon>Bacteria</taxon>
        <taxon>Bacillati</taxon>
        <taxon>Bacillota</taxon>
        <taxon>Clostridia</taxon>
        <taxon>Peptostreptococcales</taxon>
        <taxon>Filifactoraceae</taxon>
        <taxon>Peptoanaerobacter</taxon>
    </lineage>
</organism>
<name>V9HRT3_9FIRM</name>
<comment type="caution">
    <text evidence="1">The sequence shown here is derived from an EMBL/GenBank/DDBJ whole genome shotgun (WGS) entry which is preliminary data.</text>
</comment>
<proteinExistence type="predicted"/>
<accession>V9HRT3</accession>
<protein>
    <recommendedName>
        <fullName evidence="3">Plasmid maintenance system killer protein</fullName>
    </recommendedName>
</protein>
<evidence type="ECO:0000313" key="2">
    <source>
        <dbReference type="Proteomes" id="UP000017818"/>
    </source>
</evidence>
<gene>
    <name evidence="1" type="ORF">HMPREF9630_00245</name>
</gene>
<dbReference type="RefSeq" id="WP_009527731.1">
    <property type="nucleotide sequence ID" value="NZ_JBQNBP010000127.1"/>
</dbReference>
<dbReference type="InterPro" id="IPR035093">
    <property type="entry name" value="RelE/ParE_toxin_dom_sf"/>
</dbReference>
<evidence type="ECO:0000313" key="1">
    <source>
        <dbReference type="EMBL" id="EHL18520.1"/>
    </source>
</evidence>
<dbReference type="Gene3D" id="3.30.2310.20">
    <property type="entry name" value="RelE-like"/>
    <property type="match status" value="1"/>
</dbReference>
<dbReference type="EMBL" id="AFZF02000009">
    <property type="protein sequence ID" value="EHL18520.1"/>
    <property type="molecule type" value="Genomic_DNA"/>
</dbReference>